<dbReference type="GO" id="GO:0140359">
    <property type="term" value="F:ABC-type transporter activity"/>
    <property type="evidence" value="ECO:0007669"/>
    <property type="project" value="InterPro"/>
</dbReference>
<dbReference type="EMBL" id="MF101439">
    <property type="protein sequence ID" value="ARW65859.1"/>
    <property type="molecule type" value="Genomic_DNA"/>
</dbReference>
<dbReference type="RefSeq" id="YP_009396673.1">
    <property type="nucleotide sequence ID" value="NC_035283.1"/>
</dbReference>
<dbReference type="PANTHER" id="PTHR43229:SF2">
    <property type="entry name" value="NODULATION PROTEIN J"/>
    <property type="match status" value="1"/>
</dbReference>
<geneLocation type="chloroplast" evidence="7"/>
<dbReference type="AlphaFoldDB" id="A0A1Z1MIZ0"/>
<evidence type="ECO:0000256" key="2">
    <source>
        <dbReference type="ARBA" id="ARBA00022692"/>
    </source>
</evidence>
<comment type="subcellular location">
    <subcellularLocation>
        <location evidence="1">Membrane</location>
        <topology evidence="1">Multi-pass membrane protein</topology>
    </subcellularLocation>
</comment>
<feature type="transmembrane region" description="Helical" evidence="5">
    <location>
        <begin position="274"/>
        <end position="293"/>
    </location>
</feature>
<dbReference type="InterPro" id="IPR013525">
    <property type="entry name" value="ABC2_TM"/>
</dbReference>
<keyword evidence="2 5" id="KW-0812">Transmembrane</keyword>
<dbReference type="PROSITE" id="PS51012">
    <property type="entry name" value="ABC_TM2"/>
    <property type="match status" value="1"/>
</dbReference>
<evidence type="ECO:0000256" key="3">
    <source>
        <dbReference type="ARBA" id="ARBA00022989"/>
    </source>
</evidence>
<dbReference type="PANTHER" id="PTHR43229">
    <property type="entry name" value="NODULATION PROTEIN J"/>
    <property type="match status" value="1"/>
</dbReference>
<sequence length="300" mass="34648">MISKKQYKYFTPNQKIVFYSKKNKTYQETKNLTQRLYKQTIRRPSTLLINIIQPLLWLIMFGALFQNAPIYLFEKYNLEYREFLSAGIIIFTAFNSSINAGITIVFDREFGFLNRILISPINNKSSLVYSSIIHTWIITISQITGIVLITCYQNQTNTNYIHNISNLNNILTTTFITTMIIISISNLSICNGFILPGHIEFIGLTTFFLNLPTLFTSTALAPLSFMPNWLQIITCMNPLTYAIEIIRNLHLNQLFQLNGIIINTEWLQANGSQGIIVLLFTNVFSFILVKNIIKYKYDKT</sequence>
<feature type="transmembrane region" description="Helical" evidence="5">
    <location>
        <begin position="201"/>
        <end position="221"/>
    </location>
</feature>
<dbReference type="InterPro" id="IPR051784">
    <property type="entry name" value="Nod_factor_ABC_transporter"/>
</dbReference>
<dbReference type="Pfam" id="PF01061">
    <property type="entry name" value="ABC2_membrane"/>
    <property type="match status" value="1"/>
</dbReference>
<keyword evidence="4 5" id="KW-0472">Membrane</keyword>
<organism evidence="7">
    <name type="scientific">Vertebrata australis</name>
    <dbReference type="NCBI Taxonomy" id="1967852"/>
    <lineage>
        <taxon>Eukaryota</taxon>
        <taxon>Rhodophyta</taxon>
        <taxon>Florideophyceae</taxon>
        <taxon>Rhodymeniophycidae</taxon>
        <taxon>Ceramiales</taxon>
        <taxon>Rhodomelaceae</taxon>
        <taxon>Polysiphonioideae</taxon>
        <taxon>Vertebrata</taxon>
    </lineage>
</organism>
<evidence type="ECO:0000256" key="5">
    <source>
        <dbReference type="SAM" id="Phobius"/>
    </source>
</evidence>
<reference evidence="7" key="1">
    <citation type="journal article" date="2017" name="J. Phycol.">
        <title>Analysis of chloroplast genomes and a supermatrix inform reclassification of the Rhodomelaceae (Rhodophyta).</title>
        <authorList>
            <person name="Diaz-Tapia P."/>
            <person name="Maggs C.A."/>
            <person name="West J.A."/>
            <person name="Verbruggen H."/>
        </authorList>
    </citation>
    <scope>NUCLEOTIDE SEQUENCE</scope>
    <source>
        <strain evidence="7">PD931</strain>
    </source>
</reference>
<dbReference type="GO" id="GO:0016020">
    <property type="term" value="C:membrane"/>
    <property type="evidence" value="ECO:0007669"/>
    <property type="project" value="UniProtKB-SubCell"/>
</dbReference>
<proteinExistence type="predicted"/>
<gene>
    <name evidence="7" type="primary">ycf38</name>
</gene>
<accession>A0A1Z1MIZ0</accession>
<dbReference type="InterPro" id="IPR047817">
    <property type="entry name" value="ABC2_TM_bact-type"/>
</dbReference>
<evidence type="ECO:0000259" key="6">
    <source>
        <dbReference type="PROSITE" id="PS51012"/>
    </source>
</evidence>
<keyword evidence="7" id="KW-0150">Chloroplast</keyword>
<evidence type="ECO:0000256" key="1">
    <source>
        <dbReference type="ARBA" id="ARBA00004141"/>
    </source>
</evidence>
<protein>
    <recommendedName>
        <fullName evidence="6">ABC transmembrane type-2 domain-containing protein</fullName>
    </recommendedName>
</protein>
<feature type="transmembrane region" description="Helical" evidence="5">
    <location>
        <begin position="127"/>
        <end position="150"/>
    </location>
</feature>
<feature type="domain" description="ABC transmembrane type-2" evidence="6">
    <location>
        <begin position="45"/>
        <end position="296"/>
    </location>
</feature>
<feature type="transmembrane region" description="Helical" evidence="5">
    <location>
        <begin position="47"/>
        <end position="65"/>
    </location>
</feature>
<name>A0A1Z1MIZ0_9FLOR</name>
<evidence type="ECO:0000313" key="7">
    <source>
        <dbReference type="EMBL" id="ARW65859.1"/>
    </source>
</evidence>
<dbReference type="GeneID" id="33358901"/>
<evidence type="ECO:0000256" key="4">
    <source>
        <dbReference type="ARBA" id="ARBA00023136"/>
    </source>
</evidence>
<keyword evidence="7" id="KW-0934">Plastid</keyword>
<keyword evidence="3 5" id="KW-1133">Transmembrane helix</keyword>
<feature type="transmembrane region" description="Helical" evidence="5">
    <location>
        <begin position="85"/>
        <end position="106"/>
    </location>
</feature>
<feature type="transmembrane region" description="Helical" evidence="5">
    <location>
        <begin position="170"/>
        <end position="189"/>
    </location>
</feature>